<keyword evidence="1" id="KW-0472">Membrane</keyword>
<geneLocation type="mitochondrion" evidence="2"/>
<reference evidence="2" key="1">
    <citation type="journal article" date="2016" name="BMC Genomics">
        <title>Evolution of mitochondrial genomes in Baikalian amphipods.</title>
        <authorList>
            <person name="Romanova E.V."/>
            <person name="Aleoshin V.V."/>
            <person name="Kamaltynov R.M."/>
            <person name="Mikhailov K.V."/>
            <person name="Logacheva M.D."/>
            <person name="Sirotinina E.A."/>
            <person name="Gornov A.Y."/>
            <person name="Anikin A.S."/>
            <person name="Sherbakov D.Y."/>
        </authorList>
    </citation>
    <scope>NUCLEOTIDE SEQUENCE</scope>
</reference>
<organism evidence="2">
    <name type="scientific">Eulimnogammarus vittatus</name>
    <name type="common">Baikalian amphipod</name>
    <dbReference type="NCBI Taxonomy" id="58370"/>
    <lineage>
        <taxon>Eukaryota</taxon>
        <taxon>Metazoa</taxon>
        <taxon>Ecdysozoa</taxon>
        <taxon>Arthropoda</taxon>
        <taxon>Crustacea</taxon>
        <taxon>Multicrustacea</taxon>
        <taxon>Malacostraca</taxon>
        <taxon>Eumalacostraca</taxon>
        <taxon>Peracarida</taxon>
        <taxon>Amphipoda</taxon>
        <taxon>Senticaudata</taxon>
        <taxon>Gammarida</taxon>
        <taxon>Gammaridira</taxon>
        <taxon>Gammaroidea</taxon>
        <taxon>Eulimnogammaridae</taxon>
        <taxon>Eulimnogammarinae</taxon>
        <taxon>Eulimnogammarus</taxon>
    </lineage>
</organism>
<dbReference type="GeneID" id="22161789"/>
<feature type="transmembrane region" description="Helical" evidence="1">
    <location>
        <begin position="78"/>
        <end position="100"/>
    </location>
</feature>
<gene>
    <name evidence="2" type="primary">ND6</name>
</gene>
<proteinExistence type="predicted"/>
<evidence type="ECO:0000313" key="2">
    <source>
        <dbReference type="EMBL" id="AIT99453.1"/>
    </source>
</evidence>
<dbReference type="EMBL" id="KM287572">
    <property type="protein sequence ID" value="AIT99453.1"/>
    <property type="molecule type" value="Genomic_DNA"/>
</dbReference>
<feature type="transmembrane region" description="Helical" evidence="1">
    <location>
        <begin position="21"/>
        <end position="40"/>
    </location>
</feature>
<feature type="transmembrane region" description="Helical" evidence="1">
    <location>
        <begin position="133"/>
        <end position="154"/>
    </location>
</feature>
<feature type="transmembrane region" description="Helical" evidence="1">
    <location>
        <begin position="46"/>
        <end position="66"/>
    </location>
</feature>
<accession>A0A0U1XH27</accession>
<keyword evidence="1" id="KW-1133">Transmembrane helix</keyword>
<sequence>MILFTLSTSVSLLYIFSKAPFMLAMLIVSQTILVTLLIYMTLSTSWLSFILFMILVSAMMVIFVYVSSLASNDFIIMSYSSIMSALYFVPLLVLMAYLLLSDQENRTMSQLTMSDMDLGPVACYKMYTAHTSFMTMFLIIYLLVALIIVVKISTTSKGTLRALKP</sequence>
<protein>
    <submittedName>
        <fullName evidence="2">NADH dehydrogenase subunit 6</fullName>
    </submittedName>
</protein>
<keyword evidence="1" id="KW-0812">Transmembrane</keyword>
<name>A0A0U1XH27_EULVI</name>
<dbReference type="CTD" id="4541"/>
<evidence type="ECO:0000256" key="1">
    <source>
        <dbReference type="SAM" id="Phobius"/>
    </source>
</evidence>
<dbReference type="RefSeq" id="YP_009107169.1">
    <property type="nucleotide sequence ID" value="NC_025564.1"/>
</dbReference>
<dbReference type="SMR" id="A0A0U1XH27"/>
<keyword evidence="2" id="KW-0496">Mitochondrion</keyword>
<reference evidence="2" key="2">
    <citation type="journal article" date="2016" name="Mitochondrial DNA">
        <title>The complete mitochondrial genome of Baikalian amphipoda Eulimnogammarus vittatus Dybowsky, 1874.</title>
        <authorList>
            <person name="Romanova E.V."/>
            <person name="Mikhailov K.V."/>
            <person name="Logacheva M.D."/>
            <person name="Kamaltynov R.M."/>
            <person name="Aleoshin V.V."/>
            <person name="Sherbakov D.Y."/>
        </authorList>
    </citation>
    <scope>NUCLEOTIDE SEQUENCE</scope>
</reference>
<dbReference type="AlphaFoldDB" id="A0A0U1XH27"/>